<keyword evidence="3" id="KW-1185">Reference proteome</keyword>
<evidence type="ECO:0000313" key="2">
    <source>
        <dbReference type="EMBL" id="SIS21385.1"/>
    </source>
</evidence>
<feature type="region of interest" description="Disordered" evidence="1">
    <location>
        <begin position="172"/>
        <end position="193"/>
    </location>
</feature>
<dbReference type="Proteomes" id="UP000186096">
    <property type="component" value="Unassembled WGS sequence"/>
</dbReference>
<reference evidence="3" key="1">
    <citation type="submission" date="2017-01" db="EMBL/GenBank/DDBJ databases">
        <authorList>
            <person name="Varghese N."/>
            <person name="Submissions S."/>
        </authorList>
    </citation>
    <scope>NUCLEOTIDE SEQUENCE [LARGE SCALE GENOMIC DNA]</scope>
    <source>
        <strain evidence="3">ATCC 12950</strain>
    </source>
</reference>
<protein>
    <submittedName>
        <fullName evidence="2">Uncharacterized protein</fullName>
    </submittedName>
</protein>
<dbReference type="EMBL" id="FTNI01000040">
    <property type="protein sequence ID" value="SIS21385.1"/>
    <property type="molecule type" value="Genomic_DNA"/>
</dbReference>
<dbReference type="AlphaFoldDB" id="A0A1N7H926"/>
<organism evidence="2 3">
    <name type="scientific">Microbispora rosea</name>
    <dbReference type="NCBI Taxonomy" id="58117"/>
    <lineage>
        <taxon>Bacteria</taxon>
        <taxon>Bacillati</taxon>
        <taxon>Actinomycetota</taxon>
        <taxon>Actinomycetes</taxon>
        <taxon>Streptosporangiales</taxon>
        <taxon>Streptosporangiaceae</taxon>
        <taxon>Microbispora</taxon>
    </lineage>
</organism>
<evidence type="ECO:0000256" key="1">
    <source>
        <dbReference type="SAM" id="MobiDB-lite"/>
    </source>
</evidence>
<sequence>MTPSTEGVGNAGRAVASSWNLGWCRPAVGVKRGGGLNAGDRIESIRRKRKFTRERVSIACIADIKGRCPGRGPVHVSAPERGNMQFSGVLRIGSPDAPRSGPEIGVLREGGAHGGDEPVSWIVGEARKLPAVIAGPVARHALLNAGAEPGVVCQETAVGPACGGARNVEVADGHAERAHRRETRPGEDADGGADLTFEGVAEGAGQRLVQAGGLRLPGLVDAPPSVMDLGRVLLVAAAVPFLDKGETVPFAEAAGGGVLL</sequence>
<gene>
    <name evidence="2" type="ORF">SAMN05421833_1407</name>
</gene>
<name>A0A1N7H926_9ACTN</name>
<accession>A0A1N7H926</accession>
<proteinExistence type="predicted"/>
<evidence type="ECO:0000313" key="3">
    <source>
        <dbReference type="Proteomes" id="UP000186096"/>
    </source>
</evidence>